<dbReference type="Gene3D" id="2.170.130.10">
    <property type="entry name" value="TonB-dependent receptor, plug domain"/>
    <property type="match status" value="1"/>
</dbReference>
<dbReference type="Gene3D" id="2.40.170.20">
    <property type="entry name" value="TonB-dependent receptor, beta-barrel domain"/>
    <property type="match status" value="1"/>
</dbReference>
<evidence type="ECO:0000256" key="8">
    <source>
        <dbReference type="ARBA" id="ARBA00023170"/>
    </source>
</evidence>
<dbReference type="InterPro" id="IPR000531">
    <property type="entry name" value="Beta-barrel_TonB"/>
</dbReference>
<dbReference type="GO" id="GO:0015344">
    <property type="term" value="F:siderophore uptake transmembrane transporter activity"/>
    <property type="evidence" value="ECO:0007669"/>
    <property type="project" value="TreeGrafter"/>
</dbReference>
<comment type="caution">
    <text evidence="14">The sequence shown here is derived from an EMBL/GenBank/DDBJ whole genome shotgun (WGS) entry which is preliminary data.</text>
</comment>
<gene>
    <name evidence="14" type="ORF">SCARUB_03226</name>
</gene>
<evidence type="ECO:0000256" key="10">
    <source>
        <dbReference type="PROSITE-ProRule" id="PRU01360"/>
    </source>
</evidence>
<keyword evidence="3 10" id="KW-1134">Transmembrane beta strand</keyword>
<feature type="domain" description="TonB-dependent receptor-like beta-barrel" evidence="12">
    <location>
        <begin position="246"/>
        <end position="656"/>
    </location>
</feature>
<evidence type="ECO:0000256" key="9">
    <source>
        <dbReference type="ARBA" id="ARBA00023237"/>
    </source>
</evidence>
<evidence type="ECO:0000256" key="2">
    <source>
        <dbReference type="ARBA" id="ARBA00022448"/>
    </source>
</evidence>
<proteinExistence type="inferred from homology"/>
<keyword evidence="6 11" id="KW-0798">TonB box</keyword>
<evidence type="ECO:0000259" key="12">
    <source>
        <dbReference type="Pfam" id="PF00593"/>
    </source>
</evidence>
<keyword evidence="7 10" id="KW-0472">Membrane</keyword>
<dbReference type="GO" id="GO:0009279">
    <property type="term" value="C:cell outer membrane"/>
    <property type="evidence" value="ECO:0007669"/>
    <property type="project" value="UniProtKB-SubCell"/>
</dbReference>
<dbReference type="SUPFAM" id="SSF56935">
    <property type="entry name" value="Porins"/>
    <property type="match status" value="1"/>
</dbReference>
<name>A0A1E3X7N3_9BACT</name>
<dbReference type="AlphaFoldDB" id="A0A1E3X7N3"/>
<dbReference type="Proteomes" id="UP000094056">
    <property type="component" value="Unassembled WGS sequence"/>
</dbReference>
<dbReference type="EMBL" id="MAYW01000103">
    <property type="protein sequence ID" value="ODS31646.1"/>
    <property type="molecule type" value="Genomic_DNA"/>
</dbReference>
<comment type="subcellular location">
    <subcellularLocation>
        <location evidence="1 10">Cell outer membrane</location>
        <topology evidence="1 10">Multi-pass membrane protein</topology>
    </subcellularLocation>
</comment>
<dbReference type="PROSITE" id="PS52016">
    <property type="entry name" value="TONB_DEPENDENT_REC_3"/>
    <property type="match status" value="1"/>
</dbReference>
<protein>
    <submittedName>
        <fullName evidence="14">TonB-dependent receptor</fullName>
    </submittedName>
</protein>
<evidence type="ECO:0000313" key="14">
    <source>
        <dbReference type="EMBL" id="ODS31646.1"/>
    </source>
</evidence>
<keyword evidence="9 10" id="KW-0998">Cell outer membrane</keyword>
<accession>A0A1E3X7N3</accession>
<reference evidence="14 15" key="1">
    <citation type="submission" date="2016-07" db="EMBL/GenBank/DDBJ databases">
        <title>Draft genome of Scalindua rubra, obtained from a brine-seawater interface in the Red Sea, sheds light on salt adaptation in anammox bacteria.</title>
        <authorList>
            <person name="Speth D.R."/>
            <person name="Lagkouvardos I."/>
            <person name="Wang Y."/>
            <person name="Qian P.-Y."/>
            <person name="Dutilh B.E."/>
            <person name="Jetten M.S."/>
        </authorList>
    </citation>
    <scope>NUCLEOTIDE SEQUENCE [LARGE SCALE GENOMIC DNA]</scope>
    <source>
        <strain evidence="14">BSI-1</strain>
    </source>
</reference>
<organism evidence="14 15">
    <name type="scientific">Candidatus Scalindua rubra</name>
    <dbReference type="NCBI Taxonomy" id="1872076"/>
    <lineage>
        <taxon>Bacteria</taxon>
        <taxon>Pseudomonadati</taxon>
        <taxon>Planctomycetota</taxon>
        <taxon>Candidatus Brocadiia</taxon>
        <taxon>Candidatus Brocadiales</taxon>
        <taxon>Candidatus Scalinduaceae</taxon>
        <taxon>Candidatus Scalindua</taxon>
    </lineage>
</organism>
<evidence type="ECO:0000256" key="4">
    <source>
        <dbReference type="ARBA" id="ARBA00022692"/>
    </source>
</evidence>
<feature type="domain" description="TonB-dependent receptor plug" evidence="13">
    <location>
        <begin position="61"/>
        <end position="167"/>
    </location>
</feature>
<evidence type="ECO:0000256" key="1">
    <source>
        <dbReference type="ARBA" id="ARBA00004571"/>
    </source>
</evidence>
<dbReference type="Pfam" id="PF00593">
    <property type="entry name" value="TonB_dep_Rec_b-barrel"/>
    <property type="match status" value="1"/>
</dbReference>
<sequence>MQIFSKTTIKFNLISILLLNLMLPISGNSFGQERETELEDIFAIFSEEQIVVSALKRPRTVSKSPAIMSVITAKQIKQMGFRTLTEVLDTVPGFDISWSETGEREIAVRGILDTNSQKVKVLIDGHSINEAWSGGISWQYDDLVVENIKRIEIIRGPGSALYGQNAFLAVVNVITKDTEDIDGFQWTTSGGAFDTENYNMLFGKEYGDLMISGFFDYYDTEGHSKKVEQDAIFGDPASKSPGRSHNRREKTDLNLKLSYNNWEVKGKYTLKRRKDYIGVGNALGDDSIIRSTQIFTELIYKLPLGEKLNITPKIYYDQFNYDPFLERRPDGFSSGNFPDGMQGQVRHKQRTIGFENQLNYNLFKGNELTFGFQYEWIHQHDVKSTEFTFNPITNAPLASPQDFSKDLPFTRKVTRQIWALYLQDEWNITKDVDLTVGVRHDQFTRFAGTTNPRFGFIWQFIEDAHLKLLFATAFRAPNFQELFLTNNATREGNPNLDPEKINTYEIGLGYNFTRHVRGNINYFFNRIRDRIILDTAQSPDRFENLGGARIKGVEAELKADFGNDNYAFANYTYQDAEETRNRNRLEDVPVHKTNLGINVGFWKYANANVHTFISGPRPREDGDTRRDLPSYALVNLTLIGRNFMDNFEIKGSIFNLFDKGYDDPAPVDTVPTDFPQPGRSFIVELRYQF</sequence>
<dbReference type="PANTHER" id="PTHR30069:SF29">
    <property type="entry name" value="HEMOGLOBIN AND HEMOGLOBIN-HAPTOGLOBIN-BINDING PROTEIN 1-RELATED"/>
    <property type="match status" value="1"/>
</dbReference>
<dbReference type="CDD" id="cd01347">
    <property type="entry name" value="ligand_gated_channel"/>
    <property type="match status" value="1"/>
</dbReference>
<keyword evidence="2 10" id="KW-0813">Transport</keyword>
<dbReference type="PANTHER" id="PTHR30069">
    <property type="entry name" value="TONB-DEPENDENT OUTER MEMBRANE RECEPTOR"/>
    <property type="match status" value="1"/>
</dbReference>
<dbReference type="GO" id="GO:0044718">
    <property type="term" value="P:siderophore transmembrane transport"/>
    <property type="evidence" value="ECO:0007669"/>
    <property type="project" value="TreeGrafter"/>
</dbReference>
<evidence type="ECO:0000256" key="5">
    <source>
        <dbReference type="ARBA" id="ARBA00022729"/>
    </source>
</evidence>
<dbReference type="InterPro" id="IPR036942">
    <property type="entry name" value="Beta-barrel_TonB_sf"/>
</dbReference>
<dbReference type="Pfam" id="PF07715">
    <property type="entry name" value="Plug"/>
    <property type="match status" value="1"/>
</dbReference>
<evidence type="ECO:0000256" key="6">
    <source>
        <dbReference type="ARBA" id="ARBA00023077"/>
    </source>
</evidence>
<keyword evidence="4 10" id="KW-0812">Transmembrane</keyword>
<keyword evidence="8 14" id="KW-0675">Receptor</keyword>
<evidence type="ECO:0000256" key="7">
    <source>
        <dbReference type="ARBA" id="ARBA00023136"/>
    </source>
</evidence>
<evidence type="ECO:0000256" key="11">
    <source>
        <dbReference type="RuleBase" id="RU003357"/>
    </source>
</evidence>
<keyword evidence="5" id="KW-0732">Signal</keyword>
<dbReference type="InterPro" id="IPR039426">
    <property type="entry name" value="TonB-dep_rcpt-like"/>
</dbReference>
<evidence type="ECO:0000313" key="15">
    <source>
        <dbReference type="Proteomes" id="UP000094056"/>
    </source>
</evidence>
<dbReference type="InterPro" id="IPR037066">
    <property type="entry name" value="Plug_dom_sf"/>
</dbReference>
<comment type="similarity">
    <text evidence="10 11">Belongs to the TonB-dependent receptor family.</text>
</comment>
<evidence type="ECO:0000256" key="3">
    <source>
        <dbReference type="ARBA" id="ARBA00022452"/>
    </source>
</evidence>
<dbReference type="InterPro" id="IPR012910">
    <property type="entry name" value="Plug_dom"/>
</dbReference>
<evidence type="ECO:0000259" key="13">
    <source>
        <dbReference type="Pfam" id="PF07715"/>
    </source>
</evidence>